<proteinExistence type="predicted"/>
<dbReference type="OrthoDB" id="4500473at2759"/>
<keyword evidence="2" id="KW-1185">Reference proteome</keyword>
<dbReference type="Proteomes" id="UP000244855">
    <property type="component" value="Unassembled WGS sequence"/>
</dbReference>
<dbReference type="EMBL" id="KZ805463">
    <property type="protein sequence ID" value="PVH96495.1"/>
    <property type="molecule type" value="Genomic_DNA"/>
</dbReference>
<sequence>NHKKRYILMPNTQYAPDAFFKLGTLITDPFDPESTIEDYSIVPFPASMSTISTFQTQYEDVISNEKKGKYGVFTSFLSFVGIGLDLSTNHASGDEATNIFEKLETKYFTPRQDYAESILQDEHVKKCLHEPMMNPNVYMVTGIKIAIGVKGGTRKHSKQNGAEMSLEMDPTLSGTPISIGPHIEGSREVAFGTKFGQSTDYIYAYRVAEVHYSRR</sequence>
<evidence type="ECO:0000313" key="2">
    <source>
        <dbReference type="Proteomes" id="UP000244855"/>
    </source>
</evidence>
<reference evidence="1 2" key="1">
    <citation type="journal article" date="2018" name="Sci. Rep.">
        <title>Comparative genomics provides insights into the lifestyle and reveals functional heterogeneity of dark septate endophytic fungi.</title>
        <authorList>
            <person name="Knapp D.G."/>
            <person name="Nemeth J.B."/>
            <person name="Barry K."/>
            <person name="Hainaut M."/>
            <person name="Henrissat B."/>
            <person name="Johnson J."/>
            <person name="Kuo A."/>
            <person name="Lim J.H.P."/>
            <person name="Lipzen A."/>
            <person name="Nolan M."/>
            <person name="Ohm R.A."/>
            <person name="Tamas L."/>
            <person name="Grigoriev I.V."/>
            <person name="Spatafora J.W."/>
            <person name="Nagy L.G."/>
            <person name="Kovacs G.M."/>
        </authorList>
    </citation>
    <scope>NUCLEOTIDE SEQUENCE [LARGE SCALE GENOMIC DNA]</scope>
    <source>
        <strain evidence="1 2">DSE2036</strain>
    </source>
</reference>
<feature type="non-terminal residue" evidence="1">
    <location>
        <position position="215"/>
    </location>
</feature>
<evidence type="ECO:0000313" key="1">
    <source>
        <dbReference type="EMBL" id="PVH96495.1"/>
    </source>
</evidence>
<accession>A0A2V1DEP7</accession>
<protein>
    <submittedName>
        <fullName evidence="1">Uncharacterized protein</fullName>
    </submittedName>
</protein>
<gene>
    <name evidence="1" type="ORF">DM02DRAFT_503132</name>
</gene>
<dbReference type="STRING" id="97972.A0A2V1DEP7"/>
<feature type="non-terminal residue" evidence="1">
    <location>
        <position position="1"/>
    </location>
</feature>
<dbReference type="AlphaFoldDB" id="A0A2V1DEP7"/>
<organism evidence="1 2">
    <name type="scientific">Periconia macrospinosa</name>
    <dbReference type="NCBI Taxonomy" id="97972"/>
    <lineage>
        <taxon>Eukaryota</taxon>
        <taxon>Fungi</taxon>
        <taxon>Dikarya</taxon>
        <taxon>Ascomycota</taxon>
        <taxon>Pezizomycotina</taxon>
        <taxon>Dothideomycetes</taxon>
        <taxon>Pleosporomycetidae</taxon>
        <taxon>Pleosporales</taxon>
        <taxon>Massarineae</taxon>
        <taxon>Periconiaceae</taxon>
        <taxon>Periconia</taxon>
    </lineage>
</organism>
<name>A0A2V1DEP7_9PLEO</name>